<dbReference type="NCBIfam" id="TIGR00046">
    <property type="entry name" value="RsmE family RNA methyltransferase"/>
    <property type="match status" value="1"/>
</dbReference>
<dbReference type="Gene3D" id="3.40.1280.10">
    <property type="match status" value="1"/>
</dbReference>
<keyword evidence="5 12" id="KW-0963">Cytoplasm</keyword>
<evidence type="ECO:0000256" key="3">
    <source>
        <dbReference type="ARBA" id="ARBA00012328"/>
    </source>
</evidence>
<evidence type="ECO:0000256" key="10">
    <source>
        <dbReference type="ARBA" id="ARBA00025699"/>
    </source>
</evidence>
<reference evidence="16" key="1">
    <citation type="journal article" date="2019" name="Int. J. Syst. Evol. Microbiol.">
        <title>The Global Catalogue of Microorganisms (GCM) 10K type strain sequencing project: providing services to taxonomists for standard genome sequencing and annotation.</title>
        <authorList>
            <consortium name="The Broad Institute Genomics Platform"/>
            <consortium name="The Broad Institute Genome Sequencing Center for Infectious Disease"/>
            <person name="Wu L."/>
            <person name="Ma J."/>
        </authorList>
    </citation>
    <scope>NUCLEOTIDE SEQUENCE [LARGE SCALE GENOMIC DNA]</scope>
    <source>
        <strain evidence="16">KCTC 15012</strain>
    </source>
</reference>
<keyword evidence="9 12" id="KW-0949">S-adenosyl-L-methionine</keyword>
<dbReference type="EC" id="2.1.1.193" evidence="3 12"/>
<dbReference type="Gene3D" id="2.40.240.20">
    <property type="entry name" value="Hypothetical PUA domain-like, domain 1"/>
    <property type="match status" value="1"/>
</dbReference>
<dbReference type="InterPro" id="IPR046886">
    <property type="entry name" value="RsmE_MTase_dom"/>
</dbReference>
<comment type="function">
    <text evidence="10 12">Specifically methylates the N3 position of the uracil ring of uridine 1498 (m3U1498) in 16S rRNA. Acts on the fully assembled 30S ribosomal subunit.</text>
</comment>
<comment type="similarity">
    <text evidence="2 12">Belongs to the RNA methyltransferase RsmE family.</text>
</comment>
<evidence type="ECO:0000256" key="8">
    <source>
        <dbReference type="ARBA" id="ARBA00022679"/>
    </source>
</evidence>
<comment type="subcellular location">
    <subcellularLocation>
        <location evidence="1 12">Cytoplasm</location>
    </subcellularLocation>
</comment>
<dbReference type="InterPro" id="IPR046887">
    <property type="entry name" value="RsmE_PUA-like"/>
</dbReference>
<evidence type="ECO:0000256" key="7">
    <source>
        <dbReference type="ARBA" id="ARBA00022603"/>
    </source>
</evidence>
<dbReference type="Proteomes" id="UP001597296">
    <property type="component" value="Unassembled WGS sequence"/>
</dbReference>
<evidence type="ECO:0000256" key="4">
    <source>
        <dbReference type="ARBA" id="ARBA00013673"/>
    </source>
</evidence>
<dbReference type="NCBIfam" id="NF008696">
    <property type="entry name" value="PRK11713.3-5"/>
    <property type="match status" value="1"/>
</dbReference>
<keyword evidence="6 12" id="KW-0698">rRNA processing</keyword>
<feature type="domain" description="Ribosomal RNA small subunit methyltransferase E methyltransferase" evidence="13">
    <location>
        <begin position="90"/>
        <end position="244"/>
    </location>
</feature>
<evidence type="ECO:0000256" key="2">
    <source>
        <dbReference type="ARBA" id="ARBA00005528"/>
    </source>
</evidence>
<keyword evidence="7 12" id="KW-0489">Methyltransferase</keyword>
<keyword evidence="8 12" id="KW-0808">Transferase</keyword>
<dbReference type="GO" id="GO:0032259">
    <property type="term" value="P:methylation"/>
    <property type="evidence" value="ECO:0007669"/>
    <property type="project" value="UniProtKB-KW"/>
</dbReference>
<evidence type="ECO:0000256" key="6">
    <source>
        <dbReference type="ARBA" id="ARBA00022552"/>
    </source>
</evidence>
<comment type="catalytic activity">
    <reaction evidence="11 12">
        <text>uridine(1498) in 16S rRNA + S-adenosyl-L-methionine = N(3)-methyluridine(1498) in 16S rRNA + S-adenosyl-L-homocysteine + H(+)</text>
        <dbReference type="Rhea" id="RHEA:42920"/>
        <dbReference type="Rhea" id="RHEA-COMP:10283"/>
        <dbReference type="Rhea" id="RHEA-COMP:10284"/>
        <dbReference type="ChEBI" id="CHEBI:15378"/>
        <dbReference type="ChEBI" id="CHEBI:57856"/>
        <dbReference type="ChEBI" id="CHEBI:59789"/>
        <dbReference type="ChEBI" id="CHEBI:65315"/>
        <dbReference type="ChEBI" id="CHEBI:74502"/>
        <dbReference type="EC" id="2.1.1.193"/>
    </reaction>
</comment>
<dbReference type="Pfam" id="PF20260">
    <property type="entry name" value="PUA_4"/>
    <property type="match status" value="1"/>
</dbReference>
<dbReference type="EMBL" id="JBHUIY010000005">
    <property type="protein sequence ID" value="MFD2233019.1"/>
    <property type="molecule type" value="Genomic_DNA"/>
</dbReference>
<sequence>MTDPALSSRPRLFVATTLAAAQAVALAPEQGHYLGTVMRMQPGETVLLFNGADGEWLARIERIGRAGAVAVPERQTRPQAAEPAARFDPWLLAAPLKRDRTDLVAEKVAELGATRFQPVFTRRTVASRVNADRLTARMIEAAEQCERLTVPVLAEPARLEAVLAAWPDGRTLLFLDETGGGTPLAEVAAGWDHGPVALLIGPEGGFAPEERAALVARPFVRPVGVGPRILRAETATIAALSLWQALAGDGARPPRG</sequence>
<evidence type="ECO:0000313" key="15">
    <source>
        <dbReference type="EMBL" id="MFD2233019.1"/>
    </source>
</evidence>
<evidence type="ECO:0000256" key="5">
    <source>
        <dbReference type="ARBA" id="ARBA00022490"/>
    </source>
</evidence>
<protein>
    <recommendedName>
        <fullName evidence="4 12">Ribosomal RNA small subunit methyltransferase E</fullName>
        <ecNumber evidence="3 12">2.1.1.193</ecNumber>
    </recommendedName>
</protein>
<evidence type="ECO:0000256" key="11">
    <source>
        <dbReference type="ARBA" id="ARBA00047944"/>
    </source>
</evidence>
<dbReference type="CDD" id="cd18084">
    <property type="entry name" value="RsmE-like"/>
    <property type="match status" value="1"/>
</dbReference>
<feature type="domain" description="Ribosomal RNA small subunit methyltransferase E PUA-like" evidence="14">
    <location>
        <begin position="28"/>
        <end position="70"/>
    </location>
</feature>
<evidence type="ECO:0000313" key="16">
    <source>
        <dbReference type="Proteomes" id="UP001597296"/>
    </source>
</evidence>
<comment type="caution">
    <text evidence="15">The sequence shown here is derived from an EMBL/GenBank/DDBJ whole genome shotgun (WGS) entry which is preliminary data.</text>
</comment>
<dbReference type="RefSeq" id="WP_377314802.1">
    <property type="nucleotide sequence ID" value="NZ_JBHUIY010000005.1"/>
</dbReference>
<dbReference type="Pfam" id="PF04452">
    <property type="entry name" value="Methyltrans_RNA"/>
    <property type="match status" value="1"/>
</dbReference>
<keyword evidence="16" id="KW-1185">Reference proteome</keyword>
<dbReference type="InterPro" id="IPR029028">
    <property type="entry name" value="Alpha/beta_knot_MTases"/>
</dbReference>
<evidence type="ECO:0000256" key="12">
    <source>
        <dbReference type="PIRNR" id="PIRNR015601"/>
    </source>
</evidence>
<dbReference type="InterPro" id="IPR029026">
    <property type="entry name" value="tRNA_m1G_MTases_N"/>
</dbReference>
<dbReference type="PIRSF" id="PIRSF015601">
    <property type="entry name" value="MTase_slr0722"/>
    <property type="match status" value="1"/>
</dbReference>
<organism evidence="15 16">
    <name type="scientific">Phaeospirillum tilakii</name>
    <dbReference type="NCBI Taxonomy" id="741673"/>
    <lineage>
        <taxon>Bacteria</taxon>
        <taxon>Pseudomonadati</taxon>
        <taxon>Pseudomonadota</taxon>
        <taxon>Alphaproteobacteria</taxon>
        <taxon>Rhodospirillales</taxon>
        <taxon>Rhodospirillaceae</taxon>
        <taxon>Phaeospirillum</taxon>
    </lineage>
</organism>
<dbReference type="InterPro" id="IPR006700">
    <property type="entry name" value="RsmE"/>
</dbReference>
<dbReference type="SUPFAM" id="SSF88697">
    <property type="entry name" value="PUA domain-like"/>
    <property type="match status" value="1"/>
</dbReference>
<proteinExistence type="inferred from homology"/>
<dbReference type="PANTHER" id="PTHR30027">
    <property type="entry name" value="RIBOSOMAL RNA SMALL SUBUNIT METHYLTRANSFERASE E"/>
    <property type="match status" value="1"/>
</dbReference>
<dbReference type="InterPro" id="IPR015947">
    <property type="entry name" value="PUA-like_sf"/>
</dbReference>
<evidence type="ECO:0000259" key="14">
    <source>
        <dbReference type="Pfam" id="PF20260"/>
    </source>
</evidence>
<accession>A0ABW5C6Q4</accession>
<dbReference type="SUPFAM" id="SSF75217">
    <property type="entry name" value="alpha/beta knot"/>
    <property type="match status" value="1"/>
</dbReference>
<evidence type="ECO:0000256" key="9">
    <source>
        <dbReference type="ARBA" id="ARBA00022691"/>
    </source>
</evidence>
<name>A0ABW5C6Q4_9PROT</name>
<evidence type="ECO:0000259" key="13">
    <source>
        <dbReference type="Pfam" id="PF04452"/>
    </source>
</evidence>
<gene>
    <name evidence="15" type="ORF">ACFSNB_04290</name>
</gene>
<evidence type="ECO:0000256" key="1">
    <source>
        <dbReference type="ARBA" id="ARBA00004496"/>
    </source>
</evidence>
<dbReference type="GO" id="GO:0008168">
    <property type="term" value="F:methyltransferase activity"/>
    <property type="evidence" value="ECO:0007669"/>
    <property type="project" value="UniProtKB-KW"/>
</dbReference>
<dbReference type="PANTHER" id="PTHR30027:SF3">
    <property type="entry name" value="16S RRNA (URACIL(1498)-N(3))-METHYLTRANSFERASE"/>
    <property type="match status" value="1"/>
</dbReference>